<reference evidence="9 10" key="1">
    <citation type="submission" date="2015-01" db="EMBL/GenBank/DDBJ databases">
        <title>Genome sequence of Anoxybacillus ayderensis strain AB04.</title>
        <authorList>
            <person name="Belduz A.O."/>
            <person name="Canakci S."/>
            <person name="Chan K.-G."/>
            <person name="Kahar U.M."/>
            <person name="Yaakob A.S."/>
            <person name="Chan C.S."/>
            <person name="Goh K.M."/>
        </authorList>
    </citation>
    <scope>NUCLEOTIDE SEQUENCE [LARGE SCALE GENOMIC DNA]</scope>
    <source>
        <strain evidence="9 10">AB04</strain>
    </source>
</reference>
<evidence type="ECO:0000256" key="7">
    <source>
        <dbReference type="ARBA" id="ARBA00023012"/>
    </source>
</evidence>
<dbReference type="PANTHER" id="PTHR43065:SF34">
    <property type="entry name" value="SPORULATION KINASE A"/>
    <property type="match status" value="1"/>
</dbReference>
<gene>
    <name evidence="9" type="ORF">JV16_02554</name>
</gene>
<keyword evidence="4" id="KW-0547">Nucleotide-binding</keyword>
<dbReference type="AlphaFoldDB" id="A0A0D0HJ28"/>
<dbReference type="PROSITE" id="PS50109">
    <property type="entry name" value="HIS_KIN"/>
    <property type="match status" value="1"/>
</dbReference>
<evidence type="ECO:0000256" key="3">
    <source>
        <dbReference type="ARBA" id="ARBA00022679"/>
    </source>
</evidence>
<dbReference type="InterPro" id="IPR004358">
    <property type="entry name" value="Sig_transdc_His_kin-like_C"/>
</dbReference>
<dbReference type="PRINTS" id="PR00344">
    <property type="entry name" value="BCTRLSENSOR"/>
</dbReference>
<dbReference type="PATRIC" id="fig|265546.4.peg.2568"/>
<dbReference type="Proteomes" id="UP000032047">
    <property type="component" value="Unassembled WGS sequence"/>
</dbReference>
<dbReference type="CDD" id="cd00075">
    <property type="entry name" value="HATPase"/>
    <property type="match status" value="1"/>
</dbReference>
<comment type="catalytic activity">
    <reaction evidence="1">
        <text>ATP + protein L-histidine = ADP + protein N-phospho-L-histidine.</text>
        <dbReference type="EC" id="2.7.13.3"/>
    </reaction>
</comment>
<evidence type="ECO:0000256" key="4">
    <source>
        <dbReference type="ARBA" id="ARBA00022741"/>
    </source>
</evidence>
<evidence type="ECO:0000313" key="10">
    <source>
        <dbReference type="Proteomes" id="UP000032047"/>
    </source>
</evidence>
<sequence length="108" mass="11971">MFINILKNAIEVMPNGGTITVSVSNIEEGIRIAIRDEGSGIPKEKIKKLGEPFYTTKERGTGLGLMVSYKIIEEHDGRIDVESEVGVGTTFYITLPITNDMQERDIVQ</sequence>
<evidence type="ECO:0000256" key="2">
    <source>
        <dbReference type="ARBA" id="ARBA00012438"/>
    </source>
</evidence>
<keyword evidence="7" id="KW-0902">Two-component regulatory system</keyword>
<keyword evidence="10" id="KW-1185">Reference proteome</keyword>
<evidence type="ECO:0000313" key="9">
    <source>
        <dbReference type="EMBL" id="KIP20229.1"/>
    </source>
</evidence>
<dbReference type="InterPro" id="IPR036890">
    <property type="entry name" value="HATPase_C_sf"/>
</dbReference>
<keyword evidence="6" id="KW-0067">ATP-binding</keyword>
<dbReference type="GO" id="GO:0000160">
    <property type="term" value="P:phosphorelay signal transduction system"/>
    <property type="evidence" value="ECO:0007669"/>
    <property type="project" value="UniProtKB-KW"/>
</dbReference>
<protein>
    <recommendedName>
        <fullName evidence="2">histidine kinase</fullName>
        <ecNumber evidence="2">2.7.13.3</ecNumber>
    </recommendedName>
</protein>
<dbReference type="InterPro" id="IPR003594">
    <property type="entry name" value="HATPase_dom"/>
</dbReference>
<name>A0A0D0HJ28_9BACL</name>
<keyword evidence="3 9" id="KW-0808">Transferase</keyword>
<dbReference type="GO" id="GO:0004673">
    <property type="term" value="F:protein histidine kinase activity"/>
    <property type="evidence" value="ECO:0007669"/>
    <property type="project" value="UniProtKB-EC"/>
</dbReference>
<dbReference type="SUPFAM" id="SSF55874">
    <property type="entry name" value="ATPase domain of HSP90 chaperone/DNA topoisomerase II/histidine kinase"/>
    <property type="match status" value="1"/>
</dbReference>
<dbReference type="EC" id="2.7.13.3" evidence="2"/>
<dbReference type="GO" id="GO:0005524">
    <property type="term" value="F:ATP binding"/>
    <property type="evidence" value="ECO:0007669"/>
    <property type="project" value="UniProtKB-KW"/>
</dbReference>
<comment type="caution">
    <text evidence="9">The sequence shown here is derived from an EMBL/GenBank/DDBJ whole genome shotgun (WGS) entry which is preliminary data.</text>
</comment>
<keyword evidence="5 9" id="KW-0418">Kinase</keyword>
<dbReference type="Pfam" id="PF02518">
    <property type="entry name" value="HATPase_c"/>
    <property type="match status" value="1"/>
</dbReference>
<accession>A0A0D0HJ28</accession>
<dbReference type="InterPro" id="IPR005467">
    <property type="entry name" value="His_kinase_dom"/>
</dbReference>
<organism evidence="9 10">
    <name type="scientific">Anoxybacillus ayderensis</name>
    <dbReference type="NCBI Taxonomy" id="265546"/>
    <lineage>
        <taxon>Bacteria</taxon>
        <taxon>Bacillati</taxon>
        <taxon>Bacillota</taxon>
        <taxon>Bacilli</taxon>
        <taxon>Bacillales</taxon>
        <taxon>Anoxybacillaceae</taxon>
        <taxon>Anoxybacillus</taxon>
    </lineage>
</organism>
<dbReference type="SMART" id="SM00387">
    <property type="entry name" value="HATPase_c"/>
    <property type="match status" value="1"/>
</dbReference>
<evidence type="ECO:0000256" key="6">
    <source>
        <dbReference type="ARBA" id="ARBA00022840"/>
    </source>
</evidence>
<dbReference type="Gene3D" id="3.30.565.10">
    <property type="entry name" value="Histidine kinase-like ATPase, C-terminal domain"/>
    <property type="match status" value="1"/>
</dbReference>
<feature type="domain" description="Histidine kinase" evidence="8">
    <location>
        <begin position="1"/>
        <end position="99"/>
    </location>
</feature>
<evidence type="ECO:0000256" key="1">
    <source>
        <dbReference type="ARBA" id="ARBA00000085"/>
    </source>
</evidence>
<dbReference type="PANTHER" id="PTHR43065">
    <property type="entry name" value="SENSOR HISTIDINE KINASE"/>
    <property type="match status" value="1"/>
</dbReference>
<dbReference type="EMBL" id="JXTG01000020">
    <property type="protein sequence ID" value="KIP20229.1"/>
    <property type="molecule type" value="Genomic_DNA"/>
</dbReference>
<evidence type="ECO:0000259" key="8">
    <source>
        <dbReference type="PROSITE" id="PS50109"/>
    </source>
</evidence>
<evidence type="ECO:0000256" key="5">
    <source>
        <dbReference type="ARBA" id="ARBA00022777"/>
    </source>
</evidence>
<proteinExistence type="predicted"/>